<dbReference type="PANTHER" id="PTHR32322:SF9">
    <property type="entry name" value="AMINO-ACID METABOLITE EFFLUX PUMP-RELATED"/>
    <property type="match status" value="1"/>
</dbReference>
<feature type="transmembrane region" description="Helical" evidence="6">
    <location>
        <begin position="34"/>
        <end position="53"/>
    </location>
</feature>
<organism evidence="8 9">
    <name type="scientific">Saccharothrix coeruleofusca</name>
    <dbReference type="NCBI Taxonomy" id="33919"/>
    <lineage>
        <taxon>Bacteria</taxon>
        <taxon>Bacillati</taxon>
        <taxon>Actinomycetota</taxon>
        <taxon>Actinomycetes</taxon>
        <taxon>Pseudonocardiales</taxon>
        <taxon>Pseudonocardiaceae</taxon>
        <taxon>Saccharothrix</taxon>
    </lineage>
</organism>
<reference evidence="8" key="2">
    <citation type="submission" date="2020-09" db="EMBL/GenBank/DDBJ databases">
        <authorList>
            <person name="Sun Q."/>
            <person name="Ohkuma M."/>
        </authorList>
    </citation>
    <scope>NUCLEOTIDE SEQUENCE</scope>
    <source>
        <strain evidence="8">JCM 3313</strain>
    </source>
</reference>
<evidence type="ECO:0000313" key="9">
    <source>
        <dbReference type="Proteomes" id="UP000639606"/>
    </source>
</evidence>
<sequence>MNKPGTLIRMGFLALLWGSSFLWIKIALTGLSPVQIAMVRTVLGAAVLVALAYGRGQRLPRDPAAWGHLAVAAVFGNVIPFVLFAVGEQTVDSGVAGVLNATTPLWALLIGLALGTERQRNPARLAGLVLGFAGTLLIFAPWEQAGLVSWGAAACLAAAASYAVSYTYIGRKLSGRGLSPFQLSSAQLVTATGLTALVVPVGGLQPVHLGWPPLLAVAILGVFGTGVAFILNYRLIEDEGPTNATTVGYLLPVVSVLLGAAFLDEALTARVALGMVVVLVGVALTRRQPATALVPTTPEREPATTLK</sequence>
<dbReference type="InterPro" id="IPR050638">
    <property type="entry name" value="AA-Vitamin_Transporters"/>
</dbReference>
<dbReference type="GO" id="GO:0016020">
    <property type="term" value="C:membrane"/>
    <property type="evidence" value="ECO:0007669"/>
    <property type="project" value="UniProtKB-SubCell"/>
</dbReference>
<proteinExistence type="inferred from homology"/>
<accession>A0A918EDN0</accession>
<keyword evidence="3 6" id="KW-0812">Transmembrane</keyword>
<feature type="transmembrane region" description="Helical" evidence="6">
    <location>
        <begin position="148"/>
        <end position="169"/>
    </location>
</feature>
<feature type="transmembrane region" description="Helical" evidence="6">
    <location>
        <begin position="181"/>
        <end position="202"/>
    </location>
</feature>
<feature type="transmembrane region" description="Helical" evidence="6">
    <location>
        <begin position="247"/>
        <end position="263"/>
    </location>
</feature>
<keyword evidence="4 6" id="KW-1133">Transmembrane helix</keyword>
<gene>
    <name evidence="8" type="ORF">GCM10010185_33960</name>
</gene>
<dbReference type="EMBL" id="BMRG01000005">
    <property type="protein sequence ID" value="GGP58694.1"/>
    <property type="molecule type" value="Genomic_DNA"/>
</dbReference>
<feature type="transmembrane region" description="Helical" evidence="6">
    <location>
        <begin position="269"/>
        <end position="285"/>
    </location>
</feature>
<feature type="domain" description="EamA" evidence="7">
    <location>
        <begin position="150"/>
        <end position="285"/>
    </location>
</feature>
<name>A0A918EDN0_9PSEU</name>
<evidence type="ECO:0000313" key="8">
    <source>
        <dbReference type="EMBL" id="GGP58694.1"/>
    </source>
</evidence>
<feature type="transmembrane region" description="Helical" evidence="6">
    <location>
        <begin position="214"/>
        <end position="235"/>
    </location>
</feature>
<evidence type="ECO:0000259" key="7">
    <source>
        <dbReference type="Pfam" id="PF00892"/>
    </source>
</evidence>
<dbReference type="PANTHER" id="PTHR32322">
    <property type="entry name" value="INNER MEMBRANE TRANSPORTER"/>
    <property type="match status" value="1"/>
</dbReference>
<dbReference type="AlphaFoldDB" id="A0A918EDN0"/>
<evidence type="ECO:0000256" key="5">
    <source>
        <dbReference type="ARBA" id="ARBA00023136"/>
    </source>
</evidence>
<feature type="transmembrane region" description="Helical" evidence="6">
    <location>
        <begin position="7"/>
        <end position="28"/>
    </location>
</feature>
<dbReference type="Proteomes" id="UP000639606">
    <property type="component" value="Unassembled WGS sequence"/>
</dbReference>
<comment type="subcellular location">
    <subcellularLocation>
        <location evidence="1">Membrane</location>
        <topology evidence="1">Multi-pass membrane protein</topology>
    </subcellularLocation>
</comment>
<comment type="caution">
    <text evidence="8">The sequence shown here is derived from an EMBL/GenBank/DDBJ whole genome shotgun (WGS) entry which is preliminary data.</text>
</comment>
<dbReference type="InterPro" id="IPR000620">
    <property type="entry name" value="EamA_dom"/>
</dbReference>
<keyword evidence="9" id="KW-1185">Reference proteome</keyword>
<dbReference type="Pfam" id="PF00892">
    <property type="entry name" value="EamA"/>
    <property type="match status" value="2"/>
</dbReference>
<evidence type="ECO:0000256" key="6">
    <source>
        <dbReference type="SAM" id="Phobius"/>
    </source>
</evidence>
<feature type="transmembrane region" description="Helical" evidence="6">
    <location>
        <begin position="65"/>
        <end position="87"/>
    </location>
</feature>
<feature type="domain" description="EamA" evidence="7">
    <location>
        <begin position="13"/>
        <end position="139"/>
    </location>
</feature>
<reference evidence="8" key="1">
    <citation type="journal article" date="2014" name="Int. J. Syst. Evol. Microbiol.">
        <title>Complete genome sequence of Corynebacterium casei LMG S-19264T (=DSM 44701T), isolated from a smear-ripened cheese.</title>
        <authorList>
            <consortium name="US DOE Joint Genome Institute (JGI-PGF)"/>
            <person name="Walter F."/>
            <person name="Albersmeier A."/>
            <person name="Kalinowski J."/>
            <person name="Ruckert C."/>
        </authorList>
    </citation>
    <scope>NUCLEOTIDE SEQUENCE</scope>
    <source>
        <strain evidence="8">JCM 3313</strain>
    </source>
</reference>
<keyword evidence="5 6" id="KW-0472">Membrane</keyword>
<feature type="transmembrane region" description="Helical" evidence="6">
    <location>
        <begin position="125"/>
        <end position="142"/>
    </location>
</feature>
<evidence type="ECO:0000256" key="2">
    <source>
        <dbReference type="ARBA" id="ARBA00007362"/>
    </source>
</evidence>
<evidence type="ECO:0000256" key="1">
    <source>
        <dbReference type="ARBA" id="ARBA00004141"/>
    </source>
</evidence>
<dbReference type="SUPFAM" id="SSF103481">
    <property type="entry name" value="Multidrug resistance efflux transporter EmrE"/>
    <property type="match status" value="2"/>
</dbReference>
<dbReference type="InterPro" id="IPR037185">
    <property type="entry name" value="EmrE-like"/>
</dbReference>
<evidence type="ECO:0000256" key="4">
    <source>
        <dbReference type="ARBA" id="ARBA00022989"/>
    </source>
</evidence>
<evidence type="ECO:0000256" key="3">
    <source>
        <dbReference type="ARBA" id="ARBA00022692"/>
    </source>
</evidence>
<comment type="similarity">
    <text evidence="2">Belongs to the EamA transporter family.</text>
</comment>
<feature type="transmembrane region" description="Helical" evidence="6">
    <location>
        <begin position="93"/>
        <end position="113"/>
    </location>
</feature>
<protein>
    <submittedName>
        <fullName evidence="8">Multidrug transporter</fullName>
    </submittedName>
</protein>